<feature type="transmembrane region" description="Helical" evidence="2">
    <location>
        <begin position="18"/>
        <end position="40"/>
    </location>
</feature>
<sequence length="107" mass="11847">MSDIAPTNVTSAVARTDVWVNALWFTSLALSLSSALLAVLSKQWLRQYLSFVSGIYSSRACTHPPISLRRNGEMGRTHHHRTTAHANSPCSRPLPRWTRCLSRTAAA</sequence>
<evidence type="ECO:0000256" key="1">
    <source>
        <dbReference type="SAM" id="MobiDB-lite"/>
    </source>
</evidence>
<dbReference type="InterPro" id="IPR045338">
    <property type="entry name" value="DUF6535"/>
</dbReference>
<dbReference type="EMBL" id="KN880771">
    <property type="protein sequence ID" value="KIY62557.1"/>
    <property type="molecule type" value="Genomic_DNA"/>
</dbReference>
<protein>
    <recommendedName>
        <fullName evidence="3">DUF6535 domain-containing protein</fullName>
    </recommendedName>
</protein>
<evidence type="ECO:0000259" key="3">
    <source>
        <dbReference type="Pfam" id="PF20153"/>
    </source>
</evidence>
<evidence type="ECO:0000313" key="4">
    <source>
        <dbReference type="EMBL" id="KIY62557.1"/>
    </source>
</evidence>
<name>A0A0D7AWE9_9AGAR</name>
<keyword evidence="2" id="KW-0812">Transmembrane</keyword>
<proteinExistence type="predicted"/>
<dbReference type="Pfam" id="PF20153">
    <property type="entry name" value="DUF6535"/>
    <property type="match status" value="1"/>
</dbReference>
<evidence type="ECO:0000256" key="2">
    <source>
        <dbReference type="SAM" id="Phobius"/>
    </source>
</evidence>
<dbReference type="AlphaFoldDB" id="A0A0D7AWE9"/>
<dbReference type="Proteomes" id="UP000054007">
    <property type="component" value="Unassembled WGS sequence"/>
</dbReference>
<keyword evidence="5" id="KW-1185">Reference proteome</keyword>
<reference evidence="4 5" key="1">
    <citation type="journal article" date="2015" name="Fungal Genet. Biol.">
        <title>Evolution of novel wood decay mechanisms in Agaricales revealed by the genome sequences of Fistulina hepatica and Cylindrobasidium torrendii.</title>
        <authorList>
            <person name="Floudas D."/>
            <person name="Held B.W."/>
            <person name="Riley R."/>
            <person name="Nagy L.G."/>
            <person name="Koehler G."/>
            <person name="Ransdell A.S."/>
            <person name="Younus H."/>
            <person name="Chow J."/>
            <person name="Chiniquy J."/>
            <person name="Lipzen A."/>
            <person name="Tritt A."/>
            <person name="Sun H."/>
            <person name="Haridas S."/>
            <person name="LaButti K."/>
            <person name="Ohm R.A."/>
            <person name="Kues U."/>
            <person name="Blanchette R.A."/>
            <person name="Grigoriev I.V."/>
            <person name="Minto R.E."/>
            <person name="Hibbett D.S."/>
        </authorList>
    </citation>
    <scope>NUCLEOTIDE SEQUENCE [LARGE SCALE GENOMIC DNA]</scope>
    <source>
        <strain evidence="4 5">FP15055 ss-10</strain>
    </source>
</reference>
<gene>
    <name evidence="4" type="ORF">CYLTODRAFT_173217</name>
</gene>
<accession>A0A0D7AWE9</accession>
<organism evidence="4 5">
    <name type="scientific">Cylindrobasidium torrendii FP15055 ss-10</name>
    <dbReference type="NCBI Taxonomy" id="1314674"/>
    <lineage>
        <taxon>Eukaryota</taxon>
        <taxon>Fungi</taxon>
        <taxon>Dikarya</taxon>
        <taxon>Basidiomycota</taxon>
        <taxon>Agaricomycotina</taxon>
        <taxon>Agaricomycetes</taxon>
        <taxon>Agaricomycetidae</taxon>
        <taxon>Agaricales</taxon>
        <taxon>Marasmiineae</taxon>
        <taxon>Physalacriaceae</taxon>
        <taxon>Cylindrobasidium</taxon>
    </lineage>
</organism>
<feature type="region of interest" description="Disordered" evidence="1">
    <location>
        <begin position="69"/>
        <end position="94"/>
    </location>
</feature>
<keyword evidence="2" id="KW-0472">Membrane</keyword>
<feature type="domain" description="DUF6535" evidence="3">
    <location>
        <begin position="9"/>
        <end position="56"/>
    </location>
</feature>
<keyword evidence="2" id="KW-1133">Transmembrane helix</keyword>
<evidence type="ECO:0000313" key="5">
    <source>
        <dbReference type="Proteomes" id="UP000054007"/>
    </source>
</evidence>